<protein>
    <recommendedName>
        <fullName evidence="1">DUF6916 domain-containing protein</fullName>
    </recommendedName>
</protein>
<proteinExistence type="predicted"/>
<dbReference type="EMBL" id="WWCX01000308">
    <property type="protein sequence ID" value="MYM99281.1"/>
    <property type="molecule type" value="Genomic_DNA"/>
</dbReference>
<organism evidence="2 3">
    <name type="scientific">Duganella vulcania</name>
    <dbReference type="NCBI Taxonomy" id="2692166"/>
    <lineage>
        <taxon>Bacteria</taxon>
        <taxon>Pseudomonadati</taxon>
        <taxon>Pseudomonadota</taxon>
        <taxon>Betaproteobacteria</taxon>
        <taxon>Burkholderiales</taxon>
        <taxon>Oxalobacteraceae</taxon>
        <taxon>Telluria group</taxon>
        <taxon>Duganella</taxon>
    </lineage>
</organism>
<dbReference type="AlphaFoldDB" id="A0A845GYX4"/>
<accession>A0A845GYX4</accession>
<gene>
    <name evidence="2" type="ORF">GTP90_36175</name>
</gene>
<feature type="non-terminal residue" evidence="2">
    <location>
        <position position="1"/>
    </location>
</feature>
<dbReference type="InterPro" id="IPR054209">
    <property type="entry name" value="DUF6916"/>
</dbReference>
<reference evidence="2" key="1">
    <citation type="submission" date="2019-12" db="EMBL/GenBank/DDBJ databases">
        <title>Novel species isolated from a subtropical stream in China.</title>
        <authorList>
            <person name="Lu H."/>
        </authorList>
    </citation>
    <scope>NUCLEOTIDE SEQUENCE [LARGE SCALE GENOMIC DNA]</scope>
    <source>
        <strain evidence="2">FT81W</strain>
    </source>
</reference>
<dbReference type="Pfam" id="PF21880">
    <property type="entry name" value="DUF6916"/>
    <property type="match status" value="1"/>
</dbReference>
<sequence>RELPARAGAAATPAIAQFTLYFAGPAGGALAAGNYEMDHDQIGRFALYLIPGEKRTGSRLYRAEFSLLLA</sequence>
<dbReference type="Proteomes" id="UP000447355">
    <property type="component" value="Unassembled WGS sequence"/>
</dbReference>
<comment type="caution">
    <text evidence="2">The sequence shown here is derived from an EMBL/GenBank/DDBJ whole genome shotgun (WGS) entry which is preliminary data.</text>
</comment>
<evidence type="ECO:0000313" key="3">
    <source>
        <dbReference type="Proteomes" id="UP000447355"/>
    </source>
</evidence>
<evidence type="ECO:0000313" key="2">
    <source>
        <dbReference type="EMBL" id="MYM99281.1"/>
    </source>
</evidence>
<name>A0A845GYX4_9BURK</name>
<feature type="domain" description="DUF6916" evidence="1">
    <location>
        <begin position="14"/>
        <end position="65"/>
    </location>
</feature>
<evidence type="ECO:0000259" key="1">
    <source>
        <dbReference type="Pfam" id="PF21880"/>
    </source>
</evidence>